<dbReference type="GO" id="GO:0043487">
    <property type="term" value="P:regulation of RNA stability"/>
    <property type="evidence" value="ECO:0007669"/>
    <property type="project" value="TreeGrafter"/>
</dbReference>
<dbReference type="HAMAP" id="MF_00436">
    <property type="entry name" value="Hfq"/>
    <property type="match status" value="1"/>
</dbReference>
<evidence type="ECO:0000256" key="3">
    <source>
        <dbReference type="HAMAP-Rule" id="MF_00436"/>
    </source>
</evidence>
<dbReference type="PANTHER" id="PTHR34772">
    <property type="entry name" value="RNA-BINDING PROTEIN HFQ"/>
    <property type="match status" value="1"/>
</dbReference>
<dbReference type="GO" id="GO:0045974">
    <property type="term" value="P:regulation of translation, ncRNA-mediated"/>
    <property type="evidence" value="ECO:0007669"/>
    <property type="project" value="TreeGrafter"/>
</dbReference>
<proteinExistence type="inferred from homology"/>
<dbReference type="InterPro" id="IPR005001">
    <property type="entry name" value="Hfq"/>
</dbReference>
<organism evidence="6 7">
    <name type="scientific">Paraburkholderia piptadeniae</name>
    <dbReference type="NCBI Taxonomy" id="1701573"/>
    <lineage>
        <taxon>Bacteria</taxon>
        <taxon>Pseudomonadati</taxon>
        <taxon>Pseudomonadota</taxon>
        <taxon>Betaproteobacteria</taxon>
        <taxon>Burkholderiales</taxon>
        <taxon>Burkholderiaceae</taxon>
        <taxon>Paraburkholderia</taxon>
    </lineage>
</organism>
<keyword evidence="1 3" id="KW-0694">RNA-binding</keyword>
<dbReference type="Proteomes" id="UP000195569">
    <property type="component" value="Unassembled WGS sequence"/>
</dbReference>
<dbReference type="OrthoDB" id="9799751at2"/>
<feature type="domain" description="Sm" evidence="5">
    <location>
        <begin position="9"/>
        <end position="69"/>
    </location>
</feature>
<comment type="similarity">
    <text evidence="3">Belongs to the Hfq family.</text>
</comment>
<protein>
    <recommendedName>
        <fullName evidence="3">RNA-binding protein Hfq</fullName>
    </recommendedName>
</protein>
<dbReference type="GO" id="GO:0006355">
    <property type="term" value="P:regulation of DNA-templated transcription"/>
    <property type="evidence" value="ECO:0007669"/>
    <property type="project" value="InterPro"/>
</dbReference>
<gene>
    <name evidence="3" type="primary">hfq</name>
    <name evidence="6" type="ORF">BN2476_1240029</name>
</gene>
<evidence type="ECO:0000256" key="4">
    <source>
        <dbReference type="SAM" id="MobiDB-lite"/>
    </source>
</evidence>
<evidence type="ECO:0000256" key="2">
    <source>
        <dbReference type="ARBA" id="ARBA00023016"/>
    </source>
</evidence>
<feature type="region of interest" description="Disordered" evidence="4">
    <location>
        <begin position="64"/>
        <end position="87"/>
    </location>
</feature>
<dbReference type="GO" id="GO:0005829">
    <property type="term" value="C:cytosol"/>
    <property type="evidence" value="ECO:0007669"/>
    <property type="project" value="TreeGrafter"/>
</dbReference>
<dbReference type="SUPFAM" id="SSF50182">
    <property type="entry name" value="Sm-like ribonucleoproteins"/>
    <property type="match status" value="1"/>
</dbReference>
<dbReference type="InterPro" id="IPR010920">
    <property type="entry name" value="LSM_dom_sf"/>
</dbReference>
<comment type="function">
    <text evidence="3">RNA chaperone that binds small regulatory RNA (sRNAs) and mRNAs to facilitate mRNA translational regulation in response to envelope stress, environmental stress and changes in metabolite concentrations. Also binds with high specificity to tRNAs.</text>
</comment>
<dbReference type="AlphaFoldDB" id="A0A1N7SVS1"/>
<comment type="subunit">
    <text evidence="3">Homohexamer.</text>
</comment>
<dbReference type="CDD" id="cd01716">
    <property type="entry name" value="Hfq"/>
    <property type="match status" value="1"/>
</dbReference>
<evidence type="ECO:0000313" key="6">
    <source>
        <dbReference type="EMBL" id="SIT51568.1"/>
    </source>
</evidence>
<comment type="caution">
    <text evidence="6">The sequence shown here is derived from an EMBL/GenBank/DDBJ whole genome shotgun (WGS) entry which is preliminary data.</text>
</comment>
<keyword evidence="7" id="KW-1185">Reference proteome</keyword>
<dbReference type="Gene3D" id="2.30.30.100">
    <property type="match status" value="1"/>
</dbReference>
<evidence type="ECO:0000259" key="5">
    <source>
        <dbReference type="PROSITE" id="PS52002"/>
    </source>
</evidence>
<dbReference type="Pfam" id="PF17209">
    <property type="entry name" value="Hfq"/>
    <property type="match status" value="1"/>
</dbReference>
<accession>A0A1N7SVS1</accession>
<dbReference type="EMBL" id="CYGY02000124">
    <property type="protein sequence ID" value="SIT51568.1"/>
    <property type="molecule type" value="Genomic_DNA"/>
</dbReference>
<evidence type="ECO:0000256" key="1">
    <source>
        <dbReference type="ARBA" id="ARBA00022884"/>
    </source>
</evidence>
<dbReference type="RefSeq" id="WP_087740037.1">
    <property type="nucleotide sequence ID" value="NZ_CYGY02000124.1"/>
</dbReference>
<dbReference type="NCBIfam" id="TIGR02383">
    <property type="entry name" value="Hfq"/>
    <property type="match status" value="1"/>
</dbReference>
<dbReference type="PANTHER" id="PTHR34772:SF1">
    <property type="entry name" value="RNA-BINDING PROTEIN HFQ"/>
    <property type="match status" value="1"/>
</dbReference>
<dbReference type="InterPro" id="IPR047575">
    <property type="entry name" value="Sm"/>
</dbReference>
<evidence type="ECO:0000313" key="7">
    <source>
        <dbReference type="Proteomes" id="UP000195569"/>
    </source>
</evidence>
<dbReference type="GO" id="GO:0003723">
    <property type="term" value="F:RNA binding"/>
    <property type="evidence" value="ECO:0007669"/>
    <property type="project" value="UniProtKB-UniRule"/>
</dbReference>
<sequence>MQNQASIQDDFLQSLMTDETHASVYLVNGIRLSGRVQSFDRYVVILESASGRQMVFKHAISTVMPGSSDRMPESPHGTGGRLRKAHA</sequence>
<reference evidence="6" key="1">
    <citation type="submission" date="2016-12" db="EMBL/GenBank/DDBJ databases">
        <authorList>
            <person name="Moulin L."/>
        </authorList>
    </citation>
    <scope>NUCLEOTIDE SEQUENCE [LARGE SCALE GENOMIC DNA]</scope>
    <source>
        <strain evidence="6">STM 7183</strain>
    </source>
</reference>
<keyword evidence="2 3" id="KW-0346">Stress response</keyword>
<name>A0A1N7SVS1_9BURK</name>
<dbReference type="PROSITE" id="PS52002">
    <property type="entry name" value="SM"/>
    <property type="match status" value="1"/>
</dbReference>